<proteinExistence type="predicted"/>
<name>A0A0E9VK44_ANGAN</name>
<reference evidence="1" key="1">
    <citation type="submission" date="2014-11" db="EMBL/GenBank/DDBJ databases">
        <authorList>
            <person name="Amaro Gonzalez C."/>
        </authorList>
    </citation>
    <scope>NUCLEOTIDE SEQUENCE</scope>
</reference>
<protein>
    <submittedName>
        <fullName evidence="1">Uncharacterized protein</fullName>
    </submittedName>
</protein>
<sequence length="27" mass="2905">MAHLFSSLNCTTAVTSSSFHDRQTCCG</sequence>
<organism evidence="1">
    <name type="scientific">Anguilla anguilla</name>
    <name type="common">European freshwater eel</name>
    <name type="synonym">Muraena anguilla</name>
    <dbReference type="NCBI Taxonomy" id="7936"/>
    <lineage>
        <taxon>Eukaryota</taxon>
        <taxon>Metazoa</taxon>
        <taxon>Chordata</taxon>
        <taxon>Craniata</taxon>
        <taxon>Vertebrata</taxon>
        <taxon>Euteleostomi</taxon>
        <taxon>Actinopterygii</taxon>
        <taxon>Neopterygii</taxon>
        <taxon>Teleostei</taxon>
        <taxon>Anguilliformes</taxon>
        <taxon>Anguillidae</taxon>
        <taxon>Anguilla</taxon>
    </lineage>
</organism>
<dbReference type="AlphaFoldDB" id="A0A0E9VK44"/>
<dbReference type="EMBL" id="GBXM01030964">
    <property type="protein sequence ID" value="JAH77613.1"/>
    <property type="molecule type" value="Transcribed_RNA"/>
</dbReference>
<accession>A0A0E9VK44</accession>
<evidence type="ECO:0000313" key="1">
    <source>
        <dbReference type="EMBL" id="JAH77613.1"/>
    </source>
</evidence>
<reference evidence="1" key="2">
    <citation type="journal article" date="2015" name="Fish Shellfish Immunol.">
        <title>Early steps in the European eel (Anguilla anguilla)-Vibrio vulnificus interaction in the gills: Role of the RtxA13 toxin.</title>
        <authorList>
            <person name="Callol A."/>
            <person name="Pajuelo D."/>
            <person name="Ebbesson L."/>
            <person name="Teles M."/>
            <person name="MacKenzie S."/>
            <person name="Amaro C."/>
        </authorList>
    </citation>
    <scope>NUCLEOTIDE SEQUENCE</scope>
</reference>